<reference evidence="1 2" key="1">
    <citation type="journal article" date="2016" name="Nat. Commun.">
        <title>Thousands of microbial genomes shed light on interconnected biogeochemical processes in an aquifer system.</title>
        <authorList>
            <person name="Anantharaman K."/>
            <person name="Brown C.T."/>
            <person name="Hug L.A."/>
            <person name="Sharon I."/>
            <person name="Castelle C.J."/>
            <person name="Probst A.J."/>
            <person name="Thomas B.C."/>
            <person name="Singh A."/>
            <person name="Wilkins M.J."/>
            <person name="Karaoz U."/>
            <person name="Brodie E.L."/>
            <person name="Williams K.H."/>
            <person name="Hubbard S.S."/>
            <person name="Banfield J.F."/>
        </authorList>
    </citation>
    <scope>NUCLEOTIDE SEQUENCE [LARGE SCALE GENOMIC DNA]</scope>
</reference>
<dbReference type="EMBL" id="MGBR01000001">
    <property type="protein sequence ID" value="OGK74070.1"/>
    <property type="molecule type" value="Genomic_DNA"/>
</dbReference>
<evidence type="ECO:0000313" key="2">
    <source>
        <dbReference type="Proteomes" id="UP000177050"/>
    </source>
</evidence>
<organism evidence="1 2">
    <name type="scientific">Candidatus Roizmanbacteria bacterium RIFOXYD1_FULL_38_12</name>
    <dbReference type="NCBI Taxonomy" id="1802093"/>
    <lineage>
        <taxon>Bacteria</taxon>
        <taxon>Candidatus Roizmaniibacteriota</taxon>
    </lineage>
</organism>
<protein>
    <submittedName>
        <fullName evidence="1">Uncharacterized protein</fullName>
    </submittedName>
</protein>
<proteinExistence type="predicted"/>
<dbReference type="Proteomes" id="UP000177050">
    <property type="component" value="Unassembled WGS sequence"/>
</dbReference>
<sequence>MQKILLSKEQIFHLARENKYEVKEDGQYRSRCIDGRYGDTPNLPGLAIPGADAGELVLIIAASNEYGFELDKDKAYRTLVEIIGGENNLGFHTDIHTQKGNVFEGCGHMSQILLTPKDYGVTSEDLQFVTNTFTKAKIQGAKEQILREDHIEGAVVLVKGEYSIYPQYDALVEGHRKHTQVFVYHTDLVNKRHRLLAKSLYENKAVTLPQGCDDEYLYEVLSETGEAHLMETLKCLGAALPIYEVTFDKDGGVDLEEMGVV</sequence>
<dbReference type="AlphaFoldDB" id="A0A1F7L1Q5"/>
<name>A0A1F7L1Q5_9BACT</name>
<accession>A0A1F7L1Q5</accession>
<gene>
    <name evidence="1" type="ORF">A3K52_04850</name>
</gene>
<evidence type="ECO:0000313" key="1">
    <source>
        <dbReference type="EMBL" id="OGK74070.1"/>
    </source>
</evidence>
<dbReference type="SUPFAM" id="SSF159779">
    <property type="entry name" value="CdCA1 repeat-like"/>
    <property type="match status" value="1"/>
</dbReference>
<comment type="caution">
    <text evidence="1">The sequence shown here is derived from an EMBL/GenBank/DDBJ whole genome shotgun (WGS) entry which is preliminary data.</text>
</comment>